<dbReference type="AlphaFoldDB" id="A0A0S8GFA0"/>
<reference evidence="1 2" key="1">
    <citation type="journal article" date="2015" name="Microbiome">
        <title>Genomic resolution of linkages in carbon, nitrogen, and sulfur cycling among widespread estuary sediment bacteria.</title>
        <authorList>
            <person name="Baker B.J."/>
            <person name="Lazar C.S."/>
            <person name="Teske A.P."/>
            <person name="Dick G.J."/>
        </authorList>
    </citation>
    <scope>NUCLEOTIDE SEQUENCE [LARGE SCALE GENOMIC DNA]</scope>
    <source>
        <strain evidence="1">SM23_60</strain>
    </source>
</reference>
<comment type="caution">
    <text evidence="1">The sequence shown here is derived from an EMBL/GenBank/DDBJ whole genome shotgun (WGS) entry which is preliminary data.</text>
</comment>
<protein>
    <submittedName>
        <fullName evidence="1">Uncharacterized protein</fullName>
    </submittedName>
</protein>
<proteinExistence type="predicted"/>
<organism evidence="1 2">
    <name type="scientific">candidate division WOR_3 bacterium SM23_60</name>
    <dbReference type="NCBI Taxonomy" id="1703780"/>
    <lineage>
        <taxon>Bacteria</taxon>
        <taxon>Bacteria division WOR-3</taxon>
    </lineage>
</organism>
<name>A0A0S8GFA0_UNCW3</name>
<sequence length="275" mass="31876">MIYAIAVLCLFSQIVDISPREQYDIEIVTKTKDRFIILTKNKPVTVTVEGPTYLRVYTRIPWHDRSVKHEIYKVILQENEIDEKIITLESEQSEVSKGEGGISVSKWRSFYIEVPQGLNTYKLTHWSSPRDTILLKFAYESPKKWQDIAATEYRSAIEAIEEERFITYYELPHDGSVNLRLKGPTKLKIISRLNYDAQTVGEQSYTLIAEDNGTTEKFLITCYKSETLTFENRKDIVPSNAQRSYLDIGDGWHTIRFRLSGTIAQSVSLRFQVEE</sequence>
<gene>
    <name evidence="1" type="ORF">AMJ87_06925</name>
</gene>
<evidence type="ECO:0000313" key="2">
    <source>
        <dbReference type="Proteomes" id="UP000051096"/>
    </source>
</evidence>
<evidence type="ECO:0000313" key="1">
    <source>
        <dbReference type="EMBL" id="KPK71711.1"/>
    </source>
</evidence>
<dbReference type="Proteomes" id="UP000051096">
    <property type="component" value="Unassembled WGS sequence"/>
</dbReference>
<dbReference type="EMBL" id="LJUO01000057">
    <property type="protein sequence ID" value="KPK71711.1"/>
    <property type="molecule type" value="Genomic_DNA"/>
</dbReference>
<accession>A0A0S8GFA0</accession>